<evidence type="ECO:0000256" key="11">
    <source>
        <dbReference type="SAM" id="Coils"/>
    </source>
</evidence>
<keyword evidence="7" id="KW-0677">Repeat</keyword>
<dbReference type="PANTHER" id="PTHR23155:SF1152">
    <property type="entry name" value="AAA+ ATPASE DOMAIN-CONTAINING PROTEIN"/>
    <property type="match status" value="1"/>
</dbReference>
<dbReference type="InterPro" id="IPR044974">
    <property type="entry name" value="Disease_R_plants"/>
</dbReference>
<evidence type="ECO:0000259" key="13">
    <source>
        <dbReference type="Pfam" id="PF23559"/>
    </source>
</evidence>
<dbReference type="InterPro" id="IPR058922">
    <property type="entry name" value="WHD_DRP"/>
</dbReference>
<organism evidence="14 15">
    <name type="scientific">Olea europaea subsp. europaea</name>
    <dbReference type="NCBI Taxonomy" id="158383"/>
    <lineage>
        <taxon>Eukaryota</taxon>
        <taxon>Viridiplantae</taxon>
        <taxon>Streptophyta</taxon>
        <taxon>Embryophyta</taxon>
        <taxon>Tracheophyta</taxon>
        <taxon>Spermatophyta</taxon>
        <taxon>Magnoliopsida</taxon>
        <taxon>eudicotyledons</taxon>
        <taxon>Gunneridae</taxon>
        <taxon>Pentapetalae</taxon>
        <taxon>asterids</taxon>
        <taxon>lamiids</taxon>
        <taxon>Lamiales</taxon>
        <taxon>Oleaceae</taxon>
        <taxon>Oleeae</taxon>
        <taxon>Olea</taxon>
    </lineage>
</organism>
<feature type="domain" description="Disease resistance protein winged helix" evidence="13">
    <location>
        <begin position="538"/>
        <end position="609"/>
    </location>
</feature>
<keyword evidence="9" id="KW-0611">Plant defense</keyword>
<evidence type="ECO:0000256" key="5">
    <source>
        <dbReference type="ARBA" id="ARBA00022614"/>
    </source>
</evidence>
<dbReference type="FunFam" id="1.10.10.10:FF:000322">
    <property type="entry name" value="Probable disease resistance protein At1g63360"/>
    <property type="match status" value="1"/>
</dbReference>
<dbReference type="Gene3D" id="1.10.10.10">
    <property type="entry name" value="Winged helix-like DNA-binding domain superfamily/Winged helix DNA-binding domain"/>
    <property type="match status" value="1"/>
</dbReference>
<dbReference type="InterPro" id="IPR002182">
    <property type="entry name" value="NB-ARC"/>
</dbReference>
<protein>
    <submittedName>
        <fullName evidence="14">Late blight resistance homolog R1B-16</fullName>
    </submittedName>
</protein>
<keyword evidence="6" id="KW-0381">Hypersensitive response</keyword>
<dbReference type="InterPro" id="IPR027417">
    <property type="entry name" value="P-loop_NTPase"/>
</dbReference>
<comment type="subcellular location">
    <subcellularLocation>
        <location evidence="2">Cytoplasm</location>
    </subcellularLocation>
</comment>
<dbReference type="InterPro" id="IPR036388">
    <property type="entry name" value="WH-like_DNA-bd_sf"/>
</dbReference>
<keyword evidence="5" id="KW-0433">Leucine-rich repeat</keyword>
<accession>A0A8S0SKK3</accession>
<evidence type="ECO:0000256" key="7">
    <source>
        <dbReference type="ARBA" id="ARBA00022737"/>
    </source>
</evidence>
<sequence>MAHAAVVSLMHILEQIRHGDGVSDPSENQLLVPLLEKLSSLLSFLEESSQSSREEVISLERKIRDAAYQAEDVFESRVSDRLLSKQQNLSANMPSAETYHLDLQKIMTEIDTIVEEVLEIEGVKGEQNLQPRNLLRSGSATSGQDLALVLLCSLPNSFSSLRDTILYSRDTLSIEEVYDALFSKEKMELLVGDLASRSGDALVTHVDRWRGRSKVKYSNVYYYYCKRKGHIKKDCDKLQGKGDLHANYAGQSEERRTSSEIFGQVQYRGGHSICQSVSTRFDQDLVQIRETLCHEQQSKLQIVPIVGIGGMGKSILTMNVFNDSYIKYRFDIRASVMLFEQYRMRDILLSLLDDFVVTDHILEEDDELLKEHLYKSLKGRRYLIVVDDVRSIEVWNDIKMLFPDDKNGSRIILTRRLKDVADYINSSNAHHQMRYLNEEESWNLFLEKTFGKENCPLDLVDVGTKIAKNCQGLPLLIVVIGGLLSKVEKANPIRVLKAVAENLNSIVAEKDDQCLEILNFSYKHLPAHLKACFLYMGVFPENYEIPVSRLIKLWVAEGFLKPHESKHLEEVAQEYLGNLIDRNLVLVRQKGSINGKVKTCIMHGLLRELCVRMAYKEEFLCVKSRNFVPEKEILLRRLCIHDDASYSANEEDMTIQSMSLIRSFIYSGWDDTHLHSYYYFGCSLLRVLDMIGVELTKFPDEILQLVNLRYIAITCRGLEIPPSIAFLKNLQTLVVEDPWKITIYVPKEIFNMPQLRHLKLSRVSLFRCFSLPLTDGDKTFILENLETLSNVEDLGKSKDTLEKIPNVKKLGIIYCHRLKKITLEHCSIDWKNMTIFGKLPNLEVLKLREFAFSGPEWVPTKGEFLKLKFLLIWETDLEQWRADNTHFPRLEHLILQKCSKLVKIPSDIGEIQTLKIIEIDNSSPSVVKSAKDMLQEQRDQGNEVLEVLFHQTKERLHPLKHGVHHIDHNAYRSSKMSQVNSIEGKPNLIG</sequence>
<evidence type="ECO:0000259" key="12">
    <source>
        <dbReference type="Pfam" id="PF00931"/>
    </source>
</evidence>
<keyword evidence="4" id="KW-0963">Cytoplasm</keyword>
<evidence type="ECO:0000256" key="3">
    <source>
        <dbReference type="ARBA" id="ARBA00008894"/>
    </source>
</evidence>
<feature type="coiled-coil region" evidence="11">
    <location>
        <begin position="35"/>
        <end position="62"/>
    </location>
</feature>
<evidence type="ECO:0000256" key="9">
    <source>
        <dbReference type="ARBA" id="ARBA00022821"/>
    </source>
</evidence>
<dbReference type="Gene3D" id="1.10.8.430">
    <property type="entry name" value="Helical domain of apoptotic protease-activating factors"/>
    <property type="match status" value="1"/>
</dbReference>
<evidence type="ECO:0000256" key="1">
    <source>
        <dbReference type="ARBA" id="ARBA00002074"/>
    </source>
</evidence>
<dbReference type="Pfam" id="PF23559">
    <property type="entry name" value="WHD_DRP"/>
    <property type="match status" value="1"/>
</dbReference>
<keyword evidence="15" id="KW-1185">Reference proteome</keyword>
<dbReference type="GO" id="GO:0005737">
    <property type="term" value="C:cytoplasm"/>
    <property type="evidence" value="ECO:0007669"/>
    <property type="project" value="UniProtKB-SubCell"/>
</dbReference>
<feature type="domain" description="NB-ARC" evidence="12">
    <location>
        <begin position="283"/>
        <end position="453"/>
    </location>
</feature>
<dbReference type="InterPro" id="IPR032675">
    <property type="entry name" value="LRR_dom_sf"/>
</dbReference>
<keyword evidence="10" id="KW-0067">ATP-binding</keyword>
<proteinExistence type="inferred from homology"/>
<dbReference type="InterPro" id="IPR042197">
    <property type="entry name" value="Apaf_helical"/>
</dbReference>
<dbReference type="PRINTS" id="PR00364">
    <property type="entry name" value="DISEASERSIST"/>
</dbReference>
<dbReference type="SUPFAM" id="SSF52058">
    <property type="entry name" value="L domain-like"/>
    <property type="match status" value="1"/>
</dbReference>
<dbReference type="Gene3D" id="3.80.10.10">
    <property type="entry name" value="Ribonuclease Inhibitor"/>
    <property type="match status" value="1"/>
</dbReference>
<evidence type="ECO:0000313" key="15">
    <source>
        <dbReference type="Proteomes" id="UP000594638"/>
    </source>
</evidence>
<dbReference type="GO" id="GO:0043531">
    <property type="term" value="F:ADP binding"/>
    <property type="evidence" value="ECO:0007669"/>
    <property type="project" value="InterPro"/>
</dbReference>
<dbReference type="Proteomes" id="UP000594638">
    <property type="component" value="Unassembled WGS sequence"/>
</dbReference>
<reference evidence="14 15" key="1">
    <citation type="submission" date="2019-12" db="EMBL/GenBank/DDBJ databases">
        <authorList>
            <person name="Alioto T."/>
            <person name="Alioto T."/>
            <person name="Gomez Garrido J."/>
        </authorList>
    </citation>
    <scope>NUCLEOTIDE SEQUENCE [LARGE SCALE GENOMIC DNA]</scope>
</reference>
<name>A0A8S0SKK3_OLEEU</name>
<evidence type="ECO:0000256" key="4">
    <source>
        <dbReference type="ARBA" id="ARBA00022490"/>
    </source>
</evidence>
<evidence type="ECO:0000256" key="8">
    <source>
        <dbReference type="ARBA" id="ARBA00022741"/>
    </source>
</evidence>
<dbReference type="GO" id="GO:0009626">
    <property type="term" value="P:plant-type hypersensitive response"/>
    <property type="evidence" value="ECO:0007669"/>
    <property type="project" value="UniProtKB-KW"/>
</dbReference>
<dbReference type="AlphaFoldDB" id="A0A8S0SKK3"/>
<evidence type="ECO:0000313" key="14">
    <source>
        <dbReference type="EMBL" id="CAA2993373.1"/>
    </source>
</evidence>
<comment type="similarity">
    <text evidence="3">Belongs to the disease resistance NB-LRR family.</text>
</comment>
<dbReference type="PANTHER" id="PTHR23155">
    <property type="entry name" value="DISEASE RESISTANCE PROTEIN RP"/>
    <property type="match status" value="1"/>
</dbReference>
<dbReference type="SUPFAM" id="SSF52540">
    <property type="entry name" value="P-loop containing nucleoside triphosphate hydrolases"/>
    <property type="match status" value="1"/>
</dbReference>
<gene>
    <name evidence="14" type="ORF">OLEA9_A044316</name>
</gene>
<dbReference type="EMBL" id="CACTIH010005448">
    <property type="protein sequence ID" value="CAA2993373.1"/>
    <property type="molecule type" value="Genomic_DNA"/>
</dbReference>
<evidence type="ECO:0000256" key="10">
    <source>
        <dbReference type="ARBA" id="ARBA00022840"/>
    </source>
</evidence>
<dbReference type="Gene3D" id="3.40.50.300">
    <property type="entry name" value="P-loop containing nucleotide triphosphate hydrolases"/>
    <property type="match status" value="1"/>
</dbReference>
<keyword evidence="8" id="KW-0547">Nucleotide-binding</keyword>
<dbReference type="Gramene" id="OE9A044316T1">
    <property type="protein sequence ID" value="OE9A044316C1"/>
    <property type="gene ID" value="OE9A044316"/>
</dbReference>
<dbReference type="Pfam" id="PF00931">
    <property type="entry name" value="NB-ARC"/>
    <property type="match status" value="1"/>
</dbReference>
<comment type="caution">
    <text evidence="14">The sequence shown here is derived from an EMBL/GenBank/DDBJ whole genome shotgun (WGS) entry which is preliminary data.</text>
</comment>
<evidence type="ECO:0000256" key="2">
    <source>
        <dbReference type="ARBA" id="ARBA00004496"/>
    </source>
</evidence>
<evidence type="ECO:0000256" key="6">
    <source>
        <dbReference type="ARBA" id="ARBA00022667"/>
    </source>
</evidence>
<comment type="function">
    <text evidence="1">Confers resistance to late blight (Phytophthora infestans) races carrying the avirulence gene Avr1. Resistance proteins guard the plant against pathogens that contain an appropriate avirulence protein via an indirect interaction with this avirulence protein. That triggers a defense system including the hypersensitive response, which restricts the pathogen growth.</text>
</comment>
<dbReference type="Gene3D" id="1.20.5.4130">
    <property type="match status" value="1"/>
</dbReference>
<keyword evidence="11" id="KW-0175">Coiled coil</keyword>
<dbReference type="GO" id="GO:0005524">
    <property type="term" value="F:ATP binding"/>
    <property type="evidence" value="ECO:0007669"/>
    <property type="project" value="UniProtKB-KW"/>
</dbReference>
<dbReference type="OrthoDB" id="1700099at2759"/>